<gene>
    <name evidence="2" type="ORF">BCR41DRAFT_423166</name>
</gene>
<feature type="compositionally biased region" description="Basic residues" evidence="1">
    <location>
        <begin position="139"/>
        <end position="149"/>
    </location>
</feature>
<feature type="compositionally biased region" description="Basic and acidic residues" evidence="1">
    <location>
        <begin position="228"/>
        <end position="243"/>
    </location>
</feature>
<evidence type="ECO:0008006" key="4">
    <source>
        <dbReference type="Google" id="ProtNLM"/>
    </source>
</evidence>
<feature type="compositionally biased region" description="Polar residues" evidence="1">
    <location>
        <begin position="314"/>
        <end position="336"/>
    </location>
</feature>
<feature type="compositionally biased region" description="Polar residues" evidence="1">
    <location>
        <begin position="929"/>
        <end position="944"/>
    </location>
</feature>
<name>A0A1Y2GJF9_9FUNG</name>
<feature type="compositionally biased region" description="Low complexity" evidence="1">
    <location>
        <begin position="972"/>
        <end position="985"/>
    </location>
</feature>
<dbReference type="OrthoDB" id="2441893at2759"/>
<feature type="region of interest" description="Disordered" evidence="1">
    <location>
        <begin position="1"/>
        <end position="20"/>
    </location>
</feature>
<dbReference type="InterPro" id="IPR036322">
    <property type="entry name" value="WD40_repeat_dom_sf"/>
</dbReference>
<feature type="compositionally biased region" description="Polar residues" evidence="1">
    <location>
        <begin position="96"/>
        <end position="130"/>
    </location>
</feature>
<feature type="compositionally biased region" description="Low complexity" evidence="1">
    <location>
        <begin position="261"/>
        <end position="273"/>
    </location>
</feature>
<feature type="compositionally biased region" description="Low complexity" evidence="1">
    <location>
        <begin position="296"/>
        <end position="313"/>
    </location>
</feature>
<feature type="compositionally biased region" description="Polar residues" evidence="1">
    <location>
        <begin position="995"/>
        <end position="1014"/>
    </location>
</feature>
<dbReference type="Proteomes" id="UP000193648">
    <property type="component" value="Unassembled WGS sequence"/>
</dbReference>
<feature type="region of interest" description="Disordered" evidence="1">
    <location>
        <begin position="75"/>
        <end position="392"/>
    </location>
</feature>
<dbReference type="SUPFAM" id="SSF50978">
    <property type="entry name" value="WD40 repeat-like"/>
    <property type="match status" value="1"/>
</dbReference>
<proteinExistence type="predicted"/>
<dbReference type="AlphaFoldDB" id="A0A1Y2GJF9"/>
<sequence>MSASRRKTNALAQSSTSETTAPVLSGAEMLVLQQNIKQYIITRQTRALTAHELEEFEKIKEKLLPNLLRYSQRAPSVLTSEPNEKSTERRRGVPVITSTALTDRETIASSRPNTEAFPSQRTTIQSQSNIPALEAPAKAKAKAKTKAKPMSKAGPATASTDNKQSAAKTEPLQSNTGPLNLTQASTTAASSRESVGNTAKKGDNKKRPKIEIYQDPENVPRKKRARAKAQEGDANDSDKENRNPLDSTSSKPKRKALGDSTNVVNTANVNTNTKQRNRKDKGVIHESTLKNPTIQSTLKSTTTAATPTSKALSNQGTQRPQLQRSRIDSRQPSTKVVSFKTPLESTLGPQDKREISQEHVTNHPPVDVETEEYEQPETPAYDLSQQNSEAEANDLAVNVSTSIRAPRKSKDSVIEILASVEDDDPAASFDPYIKSEKASPVRRIPVVDYEIIPDSEDSNEEEATLPAPNFLLDDLPEEENETTTAVTSNSPVHNAIVDLHGDEPTLPMPDFLSNGAPEDLEDQTTEERMTLSDLLAEDRHPDEHIDSALPSTETTFVATQGSKSDVGIMESTRYADGVWCIEDCESGVVSAVCGYTKQWIAIETNQHVRFLRLIGDSLSESRWFKYLEVSKEFMSPMQLIFAPDDSFAILLNPIEQSFIKVSLDGVDDWKDSTTNYKQVSWAGTKPFLLCRSLVVNAQNQGAEASYQLVFAADKPGSICLIPIPNDDDPVTSKVSPLMMSIPGARGPVNSVLSIRNASSLILASCEHELVLWDLNDHTKPVSIVDTSFVLPSSLPRYSSLNRQIPEVMFATVPTHFFKQYKHILDSEGIPYSQWPILAVLKTCDTEVDDSDRNEVDRCALFVIKGNLIELVHKFQGSASISFAASTPRFVTCSVKQNGKDALRVWDILKSEPVIQLSVMDPPPRLDLSSFWSEPSQQPQQASDSIHQEKVPQRVKRDKADREEEADVFSGVSTLSSPPDLFSSSPYPSPGDGSKCPQQRDTPVLTLSGSGNPSEIPSRLTEKSDPNSGHSRLLRQPERSINLISVSLMERKHIQFAVQPEQHWVVVVQQDMSQQNPTVIHIMDFMSILSSESA</sequence>
<accession>A0A1Y2GJF9</accession>
<feature type="compositionally biased region" description="Polar residues" evidence="1">
    <location>
        <begin position="157"/>
        <end position="197"/>
    </location>
</feature>
<evidence type="ECO:0000313" key="2">
    <source>
        <dbReference type="EMBL" id="ORZ12527.1"/>
    </source>
</evidence>
<reference evidence="2 3" key="1">
    <citation type="submission" date="2016-07" db="EMBL/GenBank/DDBJ databases">
        <title>Pervasive Adenine N6-methylation of Active Genes in Fungi.</title>
        <authorList>
            <consortium name="DOE Joint Genome Institute"/>
            <person name="Mondo S.J."/>
            <person name="Dannebaum R.O."/>
            <person name="Kuo R.C."/>
            <person name="Labutti K."/>
            <person name="Haridas S."/>
            <person name="Kuo A."/>
            <person name="Salamov A."/>
            <person name="Ahrendt S.R."/>
            <person name="Lipzen A."/>
            <person name="Sullivan W."/>
            <person name="Andreopoulos W.B."/>
            <person name="Clum A."/>
            <person name="Lindquist E."/>
            <person name="Daum C."/>
            <person name="Ramamoorthy G.K."/>
            <person name="Gryganskyi A."/>
            <person name="Culley D."/>
            <person name="Magnuson J.K."/>
            <person name="James T.Y."/>
            <person name="O'Malley M.A."/>
            <person name="Stajich J.E."/>
            <person name="Spatafora J.W."/>
            <person name="Visel A."/>
            <person name="Grigoriev I.V."/>
        </authorList>
    </citation>
    <scope>NUCLEOTIDE SEQUENCE [LARGE SCALE GENOMIC DNA]</scope>
    <source>
        <strain evidence="2 3">NRRL 3116</strain>
    </source>
</reference>
<evidence type="ECO:0000313" key="3">
    <source>
        <dbReference type="Proteomes" id="UP000193648"/>
    </source>
</evidence>
<comment type="caution">
    <text evidence="2">The sequence shown here is derived from an EMBL/GenBank/DDBJ whole genome shotgun (WGS) entry which is preliminary data.</text>
</comment>
<dbReference type="InParanoid" id="A0A1Y2GJF9"/>
<feature type="region of interest" description="Disordered" evidence="1">
    <location>
        <begin position="927"/>
        <end position="1035"/>
    </location>
</feature>
<feature type="compositionally biased region" description="Basic and acidic residues" evidence="1">
    <location>
        <begin position="350"/>
        <end position="361"/>
    </location>
</feature>
<keyword evidence="3" id="KW-1185">Reference proteome</keyword>
<dbReference type="EMBL" id="MCFF01000025">
    <property type="protein sequence ID" value="ORZ12527.1"/>
    <property type="molecule type" value="Genomic_DNA"/>
</dbReference>
<feature type="compositionally biased region" description="Polar residues" evidence="1">
    <location>
        <begin position="10"/>
        <end position="20"/>
    </location>
</feature>
<evidence type="ECO:0000256" key="1">
    <source>
        <dbReference type="SAM" id="MobiDB-lite"/>
    </source>
</evidence>
<organism evidence="2 3">
    <name type="scientific">Lobosporangium transversale</name>
    <dbReference type="NCBI Taxonomy" id="64571"/>
    <lineage>
        <taxon>Eukaryota</taxon>
        <taxon>Fungi</taxon>
        <taxon>Fungi incertae sedis</taxon>
        <taxon>Mucoromycota</taxon>
        <taxon>Mortierellomycotina</taxon>
        <taxon>Mortierellomycetes</taxon>
        <taxon>Mortierellales</taxon>
        <taxon>Mortierellaceae</taxon>
        <taxon>Lobosporangium</taxon>
    </lineage>
</organism>
<feature type="compositionally biased region" description="Basic and acidic residues" evidence="1">
    <location>
        <begin position="82"/>
        <end position="91"/>
    </location>
</feature>
<dbReference type="GeneID" id="33572103"/>
<protein>
    <recommendedName>
        <fullName evidence="4">WD40-repeat-containing domain protein</fullName>
    </recommendedName>
</protein>
<dbReference type="RefSeq" id="XP_021880146.1">
    <property type="nucleotide sequence ID" value="XM_022030261.1"/>
</dbReference>